<reference evidence="3" key="1">
    <citation type="submission" date="2015-04" db="EMBL/GenBank/DDBJ databases">
        <authorList>
            <person name="Mushtaq Mamoona"/>
        </authorList>
    </citation>
    <scope>NUCLEOTIDE SEQUENCE [LARGE SCALE GENOMIC DNA]</scope>
    <source>
        <strain evidence="3">AN4859/03</strain>
    </source>
</reference>
<keyword evidence="3" id="KW-1185">Reference proteome</keyword>
<dbReference type="PROSITE" id="PS51257">
    <property type="entry name" value="PROKAR_LIPOPROTEIN"/>
    <property type="match status" value="1"/>
</dbReference>
<accession>A0A0G4K4G0</accession>
<organism evidence="2 3">
    <name type="scientific">Brachyspira suanatina</name>
    <dbReference type="NCBI Taxonomy" id="381802"/>
    <lineage>
        <taxon>Bacteria</taxon>
        <taxon>Pseudomonadati</taxon>
        <taxon>Spirochaetota</taxon>
        <taxon>Spirochaetia</taxon>
        <taxon>Brachyspirales</taxon>
        <taxon>Brachyspiraceae</taxon>
        <taxon>Brachyspira</taxon>
    </lineage>
</organism>
<protein>
    <submittedName>
        <fullName evidence="2">ATP-binding protein</fullName>
    </submittedName>
</protein>
<dbReference type="SUPFAM" id="SSF101898">
    <property type="entry name" value="NHL repeat"/>
    <property type="match status" value="1"/>
</dbReference>
<dbReference type="OrthoDB" id="7675395at2"/>
<dbReference type="GO" id="GO:0005524">
    <property type="term" value="F:ATP binding"/>
    <property type="evidence" value="ECO:0007669"/>
    <property type="project" value="UniProtKB-KW"/>
</dbReference>
<keyword evidence="2" id="KW-0547">Nucleotide-binding</keyword>
<gene>
    <name evidence="2" type="ORF">BRSU_0526</name>
</gene>
<feature type="signal peptide" evidence="1">
    <location>
        <begin position="1"/>
        <end position="23"/>
    </location>
</feature>
<sequence>MSKFLSTILLSAFLFAVSCSNNADKTTTTDNTAKAEPTKKEAVAINVEGLAAPESIKFRNGKLYIANLGDPNAPADGFIILANEDGSNPQKLFEGQLDSPKGFSFLTDDIIIIPDQVNDSSITGNLVLANVKENKIITKLPIEGSKFLNDTVVIDPATVALTDTGASIVHFIKVDNNSALSITSSVTGVVGANGIFLDNGVLYIAGSTFGGDANGGDIYTLKTDGTGLNKWTASRLGAGALDGIAIANGKLYVSDWGENGANNNACIYVFDLNTKEQLEKIEGSLSGVADIDLVNKVIYIPELSTSLIKKVQL</sequence>
<proteinExistence type="predicted"/>
<dbReference type="RefSeq" id="WP_048593656.1">
    <property type="nucleotide sequence ID" value="NZ_CVLB01000001.1"/>
</dbReference>
<evidence type="ECO:0000256" key="1">
    <source>
        <dbReference type="SAM" id="SignalP"/>
    </source>
</evidence>
<feature type="chain" id="PRO_5005194358" evidence="1">
    <location>
        <begin position="24"/>
        <end position="313"/>
    </location>
</feature>
<evidence type="ECO:0000313" key="2">
    <source>
        <dbReference type="EMBL" id="CRF32026.1"/>
    </source>
</evidence>
<keyword evidence="2" id="KW-0067">ATP-binding</keyword>
<dbReference type="Proteomes" id="UP000043763">
    <property type="component" value="Unassembled WGS sequence"/>
</dbReference>
<name>A0A0G4K4G0_9SPIR</name>
<dbReference type="AlphaFoldDB" id="A0A0G4K4G0"/>
<dbReference type="EMBL" id="CVLB01000001">
    <property type="protein sequence ID" value="CRF32026.1"/>
    <property type="molecule type" value="Genomic_DNA"/>
</dbReference>
<keyword evidence="1" id="KW-0732">Signal</keyword>
<evidence type="ECO:0000313" key="3">
    <source>
        <dbReference type="Proteomes" id="UP000043763"/>
    </source>
</evidence>